<dbReference type="GO" id="GO:0005634">
    <property type="term" value="C:nucleus"/>
    <property type="evidence" value="ECO:0007669"/>
    <property type="project" value="TreeGrafter"/>
</dbReference>
<protein>
    <submittedName>
        <fullName evidence="2">Homeobox protein cut-like 1</fullName>
    </submittedName>
</protein>
<accession>A0A6A4WDZ7</accession>
<evidence type="ECO:0000313" key="2">
    <source>
        <dbReference type="EMBL" id="KAF0300231.1"/>
    </source>
</evidence>
<name>A0A6A4WDZ7_AMPAM</name>
<keyword evidence="1" id="KW-0175">Coiled coil</keyword>
<dbReference type="GO" id="GO:0000981">
    <property type="term" value="F:DNA-binding transcription factor activity, RNA polymerase II-specific"/>
    <property type="evidence" value="ECO:0007669"/>
    <property type="project" value="TreeGrafter"/>
</dbReference>
<comment type="caution">
    <text evidence="2">The sequence shown here is derived from an EMBL/GenBank/DDBJ whole genome shotgun (WGS) entry which is preliminary data.</text>
</comment>
<proteinExistence type="predicted"/>
<dbReference type="AlphaFoldDB" id="A0A6A4WDZ7"/>
<keyword evidence="2" id="KW-0238">DNA-binding</keyword>
<gene>
    <name evidence="2" type="primary">CUX1_3</name>
    <name evidence="2" type="ORF">FJT64_027241</name>
</gene>
<dbReference type="Proteomes" id="UP000440578">
    <property type="component" value="Unassembled WGS sequence"/>
</dbReference>
<dbReference type="OrthoDB" id="10257567at2759"/>
<keyword evidence="2" id="KW-0371">Homeobox</keyword>
<dbReference type="PANTHER" id="PTHR14043">
    <property type="entry name" value="CCAAT DISPLACEMENT PROTEIN-RELATED"/>
    <property type="match status" value="1"/>
</dbReference>
<organism evidence="2 3">
    <name type="scientific">Amphibalanus amphitrite</name>
    <name type="common">Striped barnacle</name>
    <name type="synonym">Balanus amphitrite</name>
    <dbReference type="NCBI Taxonomy" id="1232801"/>
    <lineage>
        <taxon>Eukaryota</taxon>
        <taxon>Metazoa</taxon>
        <taxon>Ecdysozoa</taxon>
        <taxon>Arthropoda</taxon>
        <taxon>Crustacea</taxon>
        <taxon>Multicrustacea</taxon>
        <taxon>Cirripedia</taxon>
        <taxon>Thoracica</taxon>
        <taxon>Thoracicalcarea</taxon>
        <taxon>Balanomorpha</taxon>
        <taxon>Balanoidea</taxon>
        <taxon>Balanidae</taxon>
        <taxon>Amphibalaninae</taxon>
        <taxon>Amphibalanus</taxon>
    </lineage>
</organism>
<reference evidence="2 3" key="1">
    <citation type="submission" date="2019-07" db="EMBL/GenBank/DDBJ databases">
        <title>Draft genome assembly of a fouling barnacle, Amphibalanus amphitrite (Darwin, 1854): The first reference genome for Thecostraca.</title>
        <authorList>
            <person name="Kim W."/>
        </authorList>
    </citation>
    <scope>NUCLEOTIDE SEQUENCE [LARGE SCALE GENOMIC DNA]</scope>
    <source>
        <strain evidence="2">SNU_AA5</strain>
        <tissue evidence="2">Soma without cirri and trophi</tissue>
    </source>
</reference>
<dbReference type="EMBL" id="VIIS01001276">
    <property type="protein sequence ID" value="KAF0300231.1"/>
    <property type="molecule type" value="Genomic_DNA"/>
</dbReference>
<dbReference type="PANTHER" id="PTHR14043:SF2">
    <property type="entry name" value="HOMEOBOX PROTEIN CUT"/>
    <property type="match status" value="1"/>
</dbReference>
<keyword evidence="3" id="KW-1185">Reference proteome</keyword>
<sequence>MIGIEGDIGLGGHLGVTIKQLEEKIRQFETNQESIIEERTKEMERDLLREFQEREQTYHDEQLLSTRRLAEAEHRVAQLTSDLELSQSELFEVKAKYEENTHARSDELDMVLEDLERANHFDLHLTAI</sequence>
<evidence type="ECO:0000256" key="1">
    <source>
        <dbReference type="ARBA" id="ARBA00023054"/>
    </source>
</evidence>
<evidence type="ECO:0000313" key="3">
    <source>
        <dbReference type="Proteomes" id="UP000440578"/>
    </source>
</evidence>
<dbReference type="GO" id="GO:0000977">
    <property type="term" value="F:RNA polymerase II transcription regulatory region sequence-specific DNA binding"/>
    <property type="evidence" value="ECO:0007669"/>
    <property type="project" value="TreeGrafter"/>
</dbReference>